<dbReference type="GO" id="GO:1904983">
    <property type="term" value="P:glycine import into mitochondrion"/>
    <property type="evidence" value="ECO:0007669"/>
    <property type="project" value="TreeGrafter"/>
</dbReference>
<dbReference type="GO" id="GO:0016020">
    <property type="term" value="C:membrane"/>
    <property type="evidence" value="ECO:0007669"/>
    <property type="project" value="UniProtKB-UniRule"/>
</dbReference>
<dbReference type="GO" id="GO:0015187">
    <property type="term" value="F:glycine transmembrane transporter activity"/>
    <property type="evidence" value="ECO:0007669"/>
    <property type="project" value="TreeGrafter"/>
</dbReference>
<evidence type="ECO:0000313" key="5">
    <source>
        <dbReference type="Proteomes" id="UP000694044"/>
    </source>
</evidence>
<feature type="repeat" description="Solcar" evidence="1">
    <location>
        <begin position="26"/>
        <end position="126"/>
    </location>
</feature>
<keyword evidence="2" id="KW-0813">Transport</keyword>
<feature type="repeat" description="Solcar" evidence="1">
    <location>
        <begin position="129"/>
        <end position="214"/>
    </location>
</feature>
<dbReference type="GO" id="GO:0005739">
    <property type="term" value="C:mitochondrion"/>
    <property type="evidence" value="ECO:0007669"/>
    <property type="project" value="TreeGrafter"/>
</dbReference>
<feature type="region of interest" description="Disordered" evidence="3">
    <location>
        <begin position="58"/>
        <end position="78"/>
    </location>
</feature>
<keyword evidence="5" id="KW-1185">Reference proteome</keyword>
<evidence type="ECO:0000256" key="2">
    <source>
        <dbReference type="RuleBase" id="RU000488"/>
    </source>
</evidence>
<sequence>MASAPTLTVAKLGEDQRHMDELSGATRKTKKLLAGALSGMTSALAFQPLDVLRTHQQGAFSSHAEPPNAPTAASRLSLPETIKASRPADDPVARLRSMWRGTSPTLVRVAGGAGLYFSTLDHCLNMFPHSAVNTFLAGAFARTFAGGVMSPFTIVKARMEFLPPGTFDSSLQVVRHVLHHEGVRGLYRGMVPTLIRDVPFSGLYVLIYTRLRDSWTERFSHLPVYGVHFSSGVVAGVLATSIVHPADVVKTRMQLAIMVNSGEGAAASVQNSLTLRQTVDKMYRLEGLRGFAKGIIPRVVKRTLSTAVTWTIYEQLSLR</sequence>
<dbReference type="PROSITE" id="PS50920">
    <property type="entry name" value="SOLCAR"/>
    <property type="match status" value="3"/>
</dbReference>
<protein>
    <recommendedName>
        <fullName evidence="6">Mitochondrial Carrier (MC) Family</fullName>
    </recommendedName>
</protein>
<organism evidence="4 5">
    <name type="scientific">Phytophthora pseudosyringae</name>
    <dbReference type="NCBI Taxonomy" id="221518"/>
    <lineage>
        <taxon>Eukaryota</taxon>
        <taxon>Sar</taxon>
        <taxon>Stramenopiles</taxon>
        <taxon>Oomycota</taxon>
        <taxon>Peronosporomycetes</taxon>
        <taxon>Peronosporales</taxon>
        <taxon>Peronosporaceae</taxon>
        <taxon>Phytophthora</taxon>
    </lineage>
</organism>
<dbReference type="InterPro" id="IPR018108">
    <property type="entry name" value="MCP_transmembrane"/>
</dbReference>
<evidence type="ECO:0000313" key="4">
    <source>
        <dbReference type="EMBL" id="KAG7378431.1"/>
    </source>
</evidence>
<dbReference type="Pfam" id="PF00153">
    <property type="entry name" value="Mito_carr"/>
    <property type="match status" value="2"/>
</dbReference>
<dbReference type="EMBL" id="JAGDFM010000425">
    <property type="protein sequence ID" value="KAG7378431.1"/>
    <property type="molecule type" value="Genomic_DNA"/>
</dbReference>
<gene>
    <name evidence="4" type="ORF">PHYPSEUDO_010110</name>
</gene>
<proteinExistence type="inferred from homology"/>
<keyword evidence="1 2" id="KW-0812">Transmembrane</keyword>
<reference evidence="4" key="1">
    <citation type="submission" date="2021-02" db="EMBL/GenBank/DDBJ databases">
        <authorList>
            <person name="Palmer J.M."/>
        </authorList>
    </citation>
    <scope>NUCLEOTIDE SEQUENCE</scope>
    <source>
        <strain evidence="4">SCRP734</strain>
    </source>
</reference>
<dbReference type="AlphaFoldDB" id="A0A8T1VBK2"/>
<evidence type="ECO:0000256" key="1">
    <source>
        <dbReference type="PROSITE-ProRule" id="PRU00282"/>
    </source>
</evidence>
<evidence type="ECO:0008006" key="6">
    <source>
        <dbReference type="Google" id="ProtNLM"/>
    </source>
</evidence>
<accession>A0A8T1VBK2</accession>
<dbReference type="Proteomes" id="UP000694044">
    <property type="component" value="Unassembled WGS sequence"/>
</dbReference>
<dbReference type="PANTHER" id="PTHR46181">
    <property type="entry name" value="MITOCHONDRIAL GLYCINE TRANSPORTER"/>
    <property type="match status" value="1"/>
</dbReference>
<keyword evidence="1" id="KW-0472">Membrane</keyword>
<evidence type="ECO:0000256" key="3">
    <source>
        <dbReference type="SAM" id="MobiDB-lite"/>
    </source>
</evidence>
<dbReference type="OrthoDB" id="1924968at2759"/>
<comment type="caution">
    <text evidence="4">The sequence shown here is derived from an EMBL/GenBank/DDBJ whole genome shotgun (WGS) entry which is preliminary data.</text>
</comment>
<comment type="similarity">
    <text evidence="2">Belongs to the mitochondrial carrier (TC 2.A.29) family.</text>
</comment>
<name>A0A8T1VBK2_9STRA</name>
<feature type="repeat" description="Solcar" evidence="1">
    <location>
        <begin position="223"/>
        <end position="319"/>
    </location>
</feature>
<dbReference type="PANTHER" id="PTHR46181:SF3">
    <property type="entry name" value="MITOCHONDRIAL GLYCINE TRANSPORTER"/>
    <property type="match status" value="1"/>
</dbReference>